<sequence length="386" mass="41522">MAPQTSGQPKGGAVESVLDVNDGADTGSQPSEPWPDSMYQTLIEYKQLLAFAAGLVLPYTLHPLLAVEVYHPGIASMWPFSSTTFVPATSIRSLAGKVILVTGGNNGIGKETVLQLAKHHPHKIYLASRTESKGIDAISSIKSQTSQDVDIEYLPLDLTSLPSIKKAADQVIRHSGRLDILILNAGIMAVPPGKTASGQDIQMGTNHVGHFLLTKLLLPTLQRTANEHNADVRVISVSSEAQNMAPDLDTILSTEKLAATGPWTRYAASKAANIMFAAELARRYPALTSVSLHPGVIKTDLYLPNAQTNSIVRWGAKIVGPVLFGTVQTGALNQLWAAAGAKKEELVNGGYYTPVGKHRTNKWSTDADAGRRLWEWTENELNTAGY</sequence>
<evidence type="ECO:0000256" key="5">
    <source>
        <dbReference type="SAM" id="MobiDB-lite"/>
    </source>
</evidence>
<dbReference type="InterPro" id="IPR002347">
    <property type="entry name" value="SDR_fam"/>
</dbReference>
<dbReference type="Proteomes" id="UP000094526">
    <property type="component" value="Unassembled WGS sequence"/>
</dbReference>
<evidence type="ECO:0000256" key="4">
    <source>
        <dbReference type="RuleBase" id="RU000363"/>
    </source>
</evidence>
<dbReference type="PRINTS" id="PR00081">
    <property type="entry name" value="GDHRDH"/>
</dbReference>
<dbReference type="STRING" id="86049.A0A1C1D2K9"/>
<proteinExistence type="inferred from homology"/>
<evidence type="ECO:0000256" key="3">
    <source>
        <dbReference type="ARBA" id="ARBA00023002"/>
    </source>
</evidence>
<dbReference type="eggNOG" id="KOG1208">
    <property type="taxonomic scope" value="Eukaryota"/>
</dbReference>
<dbReference type="Gene3D" id="3.40.50.720">
    <property type="entry name" value="NAD(P)-binding Rossmann-like Domain"/>
    <property type="match status" value="1"/>
</dbReference>
<dbReference type="PANTHER" id="PTHR24320:SF282">
    <property type="entry name" value="WW DOMAIN-CONTAINING OXIDOREDUCTASE"/>
    <property type="match status" value="1"/>
</dbReference>
<evidence type="ECO:0000256" key="1">
    <source>
        <dbReference type="ARBA" id="ARBA00006484"/>
    </source>
</evidence>
<dbReference type="Pfam" id="PF00106">
    <property type="entry name" value="adh_short"/>
    <property type="match status" value="1"/>
</dbReference>
<evidence type="ECO:0000256" key="2">
    <source>
        <dbReference type="ARBA" id="ARBA00022857"/>
    </source>
</evidence>
<name>A0A1C1D2K9_9EURO</name>
<protein>
    <submittedName>
        <fullName evidence="6">Short-chain dehydrogenase TIC 32, chloroplastic</fullName>
    </submittedName>
</protein>
<accession>A0A1C1D2K9</accession>
<organism evidence="6 7">
    <name type="scientific">Cladophialophora carrionii</name>
    <dbReference type="NCBI Taxonomy" id="86049"/>
    <lineage>
        <taxon>Eukaryota</taxon>
        <taxon>Fungi</taxon>
        <taxon>Dikarya</taxon>
        <taxon>Ascomycota</taxon>
        <taxon>Pezizomycotina</taxon>
        <taxon>Eurotiomycetes</taxon>
        <taxon>Chaetothyriomycetidae</taxon>
        <taxon>Chaetothyriales</taxon>
        <taxon>Herpotrichiellaceae</taxon>
        <taxon>Cladophialophora</taxon>
    </lineage>
</organism>
<dbReference type="EMBL" id="LGRB01000003">
    <property type="protein sequence ID" value="OCT54868.1"/>
    <property type="molecule type" value="Genomic_DNA"/>
</dbReference>
<dbReference type="PRINTS" id="PR00080">
    <property type="entry name" value="SDRFAMILY"/>
</dbReference>
<dbReference type="VEuPathDB" id="FungiDB:G647_04960"/>
<dbReference type="GO" id="GO:0016491">
    <property type="term" value="F:oxidoreductase activity"/>
    <property type="evidence" value="ECO:0007669"/>
    <property type="project" value="UniProtKB-KW"/>
</dbReference>
<comment type="caution">
    <text evidence="6">The sequence shown here is derived from an EMBL/GenBank/DDBJ whole genome shotgun (WGS) entry which is preliminary data.</text>
</comment>
<dbReference type="PANTHER" id="PTHR24320">
    <property type="entry name" value="RETINOL DEHYDROGENASE"/>
    <property type="match status" value="1"/>
</dbReference>
<evidence type="ECO:0000313" key="6">
    <source>
        <dbReference type="EMBL" id="OCT54868.1"/>
    </source>
</evidence>
<keyword evidence="2" id="KW-0521">NADP</keyword>
<evidence type="ECO:0000313" key="7">
    <source>
        <dbReference type="Proteomes" id="UP000094526"/>
    </source>
</evidence>
<dbReference type="AlphaFoldDB" id="A0A1C1D2K9"/>
<comment type="similarity">
    <text evidence="1 4">Belongs to the short-chain dehydrogenases/reductases (SDR) family.</text>
</comment>
<keyword evidence="7" id="KW-1185">Reference proteome</keyword>
<feature type="region of interest" description="Disordered" evidence="5">
    <location>
        <begin position="1"/>
        <end position="35"/>
    </location>
</feature>
<dbReference type="OrthoDB" id="191139at2759"/>
<dbReference type="InterPro" id="IPR036291">
    <property type="entry name" value="NAD(P)-bd_dom_sf"/>
</dbReference>
<reference evidence="7" key="1">
    <citation type="submission" date="2015-07" db="EMBL/GenBank/DDBJ databases">
        <authorList>
            <person name="Teixeira M.M."/>
            <person name="Souza R.C."/>
            <person name="Almeida L.G."/>
            <person name="Vicente V.A."/>
            <person name="de Hoog S."/>
            <person name="Bocca A.L."/>
            <person name="de Almeida S.R."/>
            <person name="Vasconcelos A.T."/>
            <person name="Felipe M.S."/>
        </authorList>
    </citation>
    <scope>NUCLEOTIDE SEQUENCE [LARGE SCALE GENOMIC DNA]</scope>
    <source>
        <strain evidence="7">KSF</strain>
    </source>
</reference>
<keyword evidence="3" id="KW-0560">Oxidoreductase</keyword>
<dbReference type="SUPFAM" id="SSF51735">
    <property type="entry name" value="NAD(P)-binding Rossmann-fold domains"/>
    <property type="match status" value="1"/>
</dbReference>
<gene>
    <name evidence="6" type="primary">TIC32</name>
    <name evidence="6" type="ORF">CLCR_02999</name>
</gene>
<dbReference type="VEuPathDB" id="FungiDB:CLCR_02999"/>